<comment type="caution">
    <text evidence="1">The sequence shown here is derived from an EMBL/GenBank/DDBJ whole genome shotgun (WGS) entry which is preliminary data.</text>
</comment>
<organism evidence="1 2">
    <name type="scientific">Thalassospira mesophila</name>
    <dbReference type="NCBI Taxonomy" id="1293891"/>
    <lineage>
        <taxon>Bacteria</taxon>
        <taxon>Pseudomonadati</taxon>
        <taxon>Pseudomonadota</taxon>
        <taxon>Alphaproteobacteria</taxon>
        <taxon>Rhodospirillales</taxon>
        <taxon>Thalassospiraceae</taxon>
        <taxon>Thalassospira</taxon>
    </lineage>
</organism>
<dbReference type="OrthoDB" id="7321797at2"/>
<name>A0A1Y2L4V7_9PROT</name>
<evidence type="ECO:0000313" key="2">
    <source>
        <dbReference type="Proteomes" id="UP000193391"/>
    </source>
</evidence>
<proteinExistence type="predicted"/>
<accession>A0A1Y2L4V7</accession>
<evidence type="ECO:0000313" key="1">
    <source>
        <dbReference type="EMBL" id="OSQ40842.1"/>
    </source>
</evidence>
<dbReference type="RefSeq" id="WP_085579575.1">
    <property type="nucleotide sequence ID" value="NZ_JFKA01000001.1"/>
</dbReference>
<keyword evidence="2" id="KW-1185">Reference proteome</keyword>
<dbReference type="Proteomes" id="UP000193391">
    <property type="component" value="Unassembled WGS sequence"/>
</dbReference>
<dbReference type="AlphaFoldDB" id="A0A1Y2L4V7"/>
<sequence>MTVASKNGPSISQLEQLFDSLSTAEITKFTRAIESDRNAPRLPLPHDQILKILRPRLASLKPERYPTPMRQFCTPFEDLLTSEPPSERGLRISRQSLVPIWNVVCESASAEFHKACKDLEAGAEANDKSRIFSSERRLWGEASRCIEEQIRISEQGVKQERALATRLGSRVHLPSMAIIARMLRVAEPVIDMRLRFPSAPIRSLSNSDLVWLREKFIEVSAEKPGYESQFMTAILMRLLRPSELFKVIRVLSSKSDDRSLGSTNLASAGDMVIDMLSEIVTEVERGVGSGKDEHQILQLARWYASEFVRITRELSIRKDGPWGERLLGTRRRVSQAIANTMFGASPERVTEALPQPPRGPAPRGGLAPPLFSQPFDAEKVLAAEHSAEAIAETASISHILAAQSSATKAVVEIKKKLNQVGRAGIDGMARLEPPDYANAQRHLMAIVRLLEIIDGPEDADLLRRRGMSALRGLTERAGR</sequence>
<protein>
    <submittedName>
        <fullName evidence="1">Uncharacterized protein</fullName>
    </submittedName>
</protein>
<gene>
    <name evidence="1" type="ORF">TMES_04055</name>
</gene>
<reference evidence="1 2" key="1">
    <citation type="submission" date="2014-03" db="EMBL/GenBank/DDBJ databases">
        <title>The draft genome sequence of Thalassospira mesophila JCM 18969.</title>
        <authorList>
            <person name="Lai Q."/>
            <person name="Shao Z."/>
        </authorList>
    </citation>
    <scope>NUCLEOTIDE SEQUENCE [LARGE SCALE GENOMIC DNA]</scope>
    <source>
        <strain evidence="1 2">JCM 18969</strain>
    </source>
</reference>
<dbReference type="EMBL" id="JFKA01000001">
    <property type="protein sequence ID" value="OSQ40842.1"/>
    <property type="molecule type" value="Genomic_DNA"/>
</dbReference>